<dbReference type="AlphaFoldDB" id="A0A1L9TAR1"/>
<keyword evidence="3" id="KW-1185">Reference proteome</keyword>
<dbReference type="RefSeq" id="XP_040700324.1">
    <property type="nucleotide sequence ID" value="XM_040847511.1"/>
</dbReference>
<feature type="signal peptide" evidence="1">
    <location>
        <begin position="1"/>
        <end position="18"/>
    </location>
</feature>
<keyword evidence="1" id="KW-0732">Signal</keyword>
<gene>
    <name evidence="2" type="ORF">ASPSYDRAFT_47806</name>
</gene>
<accession>A0A1L9TAR1</accession>
<dbReference type="GeneID" id="63763584"/>
<dbReference type="Proteomes" id="UP000184356">
    <property type="component" value="Unassembled WGS sequence"/>
</dbReference>
<dbReference type="OrthoDB" id="2408539at2759"/>
<protein>
    <submittedName>
        <fullName evidence="2">Uncharacterized protein</fullName>
    </submittedName>
</protein>
<evidence type="ECO:0000313" key="3">
    <source>
        <dbReference type="Proteomes" id="UP000184356"/>
    </source>
</evidence>
<organism evidence="2 3">
    <name type="scientific">Aspergillus sydowii CBS 593.65</name>
    <dbReference type="NCBI Taxonomy" id="1036612"/>
    <lineage>
        <taxon>Eukaryota</taxon>
        <taxon>Fungi</taxon>
        <taxon>Dikarya</taxon>
        <taxon>Ascomycota</taxon>
        <taxon>Pezizomycotina</taxon>
        <taxon>Eurotiomycetes</taxon>
        <taxon>Eurotiomycetidae</taxon>
        <taxon>Eurotiales</taxon>
        <taxon>Aspergillaceae</taxon>
        <taxon>Aspergillus</taxon>
        <taxon>Aspergillus subgen. Nidulantes</taxon>
    </lineage>
</organism>
<reference evidence="3" key="1">
    <citation type="journal article" date="2017" name="Genome Biol.">
        <title>Comparative genomics reveals high biological diversity and specific adaptations in the industrially and medically important fungal genus Aspergillus.</title>
        <authorList>
            <person name="de Vries R.P."/>
            <person name="Riley R."/>
            <person name="Wiebenga A."/>
            <person name="Aguilar-Osorio G."/>
            <person name="Amillis S."/>
            <person name="Uchima C.A."/>
            <person name="Anderluh G."/>
            <person name="Asadollahi M."/>
            <person name="Askin M."/>
            <person name="Barry K."/>
            <person name="Battaglia E."/>
            <person name="Bayram O."/>
            <person name="Benocci T."/>
            <person name="Braus-Stromeyer S.A."/>
            <person name="Caldana C."/>
            <person name="Canovas D."/>
            <person name="Cerqueira G.C."/>
            <person name="Chen F."/>
            <person name="Chen W."/>
            <person name="Choi C."/>
            <person name="Clum A."/>
            <person name="Dos Santos R.A."/>
            <person name="Damasio A.R."/>
            <person name="Diallinas G."/>
            <person name="Emri T."/>
            <person name="Fekete E."/>
            <person name="Flipphi M."/>
            <person name="Freyberg S."/>
            <person name="Gallo A."/>
            <person name="Gournas C."/>
            <person name="Habgood R."/>
            <person name="Hainaut M."/>
            <person name="Harispe M.L."/>
            <person name="Henrissat B."/>
            <person name="Hilden K.S."/>
            <person name="Hope R."/>
            <person name="Hossain A."/>
            <person name="Karabika E."/>
            <person name="Karaffa L."/>
            <person name="Karanyi Z."/>
            <person name="Krasevec N."/>
            <person name="Kuo A."/>
            <person name="Kusch H."/>
            <person name="LaButti K."/>
            <person name="Lagendijk E.L."/>
            <person name="Lapidus A."/>
            <person name="Levasseur A."/>
            <person name="Lindquist E."/>
            <person name="Lipzen A."/>
            <person name="Logrieco A.F."/>
            <person name="MacCabe A."/>
            <person name="Maekelae M.R."/>
            <person name="Malavazi I."/>
            <person name="Melin P."/>
            <person name="Meyer V."/>
            <person name="Mielnichuk N."/>
            <person name="Miskei M."/>
            <person name="Molnar A.P."/>
            <person name="Mule G."/>
            <person name="Ngan C.Y."/>
            <person name="Orejas M."/>
            <person name="Orosz E."/>
            <person name="Ouedraogo J.P."/>
            <person name="Overkamp K.M."/>
            <person name="Park H.-S."/>
            <person name="Perrone G."/>
            <person name="Piumi F."/>
            <person name="Punt P.J."/>
            <person name="Ram A.F."/>
            <person name="Ramon A."/>
            <person name="Rauscher S."/>
            <person name="Record E."/>
            <person name="Riano-Pachon D.M."/>
            <person name="Robert V."/>
            <person name="Roehrig J."/>
            <person name="Ruller R."/>
            <person name="Salamov A."/>
            <person name="Salih N.S."/>
            <person name="Samson R.A."/>
            <person name="Sandor E."/>
            <person name="Sanguinetti M."/>
            <person name="Schuetze T."/>
            <person name="Sepcic K."/>
            <person name="Shelest E."/>
            <person name="Sherlock G."/>
            <person name="Sophianopoulou V."/>
            <person name="Squina F.M."/>
            <person name="Sun H."/>
            <person name="Susca A."/>
            <person name="Todd R.B."/>
            <person name="Tsang A."/>
            <person name="Unkles S.E."/>
            <person name="van de Wiele N."/>
            <person name="van Rossen-Uffink D."/>
            <person name="Oliveira J.V."/>
            <person name="Vesth T.C."/>
            <person name="Visser J."/>
            <person name="Yu J.-H."/>
            <person name="Zhou M."/>
            <person name="Andersen M.R."/>
            <person name="Archer D.B."/>
            <person name="Baker S.E."/>
            <person name="Benoit I."/>
            <person name="Brakhage A.A."/>
            <person name="Braus G.H."/>
            <person name="Fischer R."/>
            <person name="Frisvad J.C."/>
            <person name="Goldman G.H."/>
            <person name="Houbraken J."/>
            <person name="Oakley B."/>
            <person name="Pocsi I."/>
            <person name="Scazzocchio C."/>
            <person name="Seiboth B."/>
            <person name="vanKuyk P.A."/>
            <person name="Wortman J."/>
            <person name="Dyer P.S."/>
            <person name="Grigoriev I.V."/>
        </authorList>
    </citation>
    <scope>NUCLEOTIDE SEQUENCE [LARGE SCALE GENOMIC DNA]</scope>
    <source>
        <strain evidence="3">CBS 593.65</strain>
    </source>
</reference>
<feature type="chain" id="PRO_5013154735" evidence="1">
    <location>
        <begin position="19"/>
        <end position="155"/>
    </location>
</feature>
<sequence>MKLTAAIIPGLLATSASAVLDKWAPWGKRDYACINAYSGPTDNSTIAPNWPVEIRFNRNSGRCDASLDHYPTAEYSLWLHNNPVRQPAGFVTSEYQVKLQDGIPSDAGSLTFELPDDLPEVGDDSVWYLRLNTYLPTAPQMPSLFNALGPFRLVR</sequence>
<evidence type="ECO:0000313" key="2">
    <source>
        <dbReference type="EMBL" id="OJJ56518.1"/>
    </source>
</evidence>
<dbReference type="VEuPathDB" id="FungiDB:ASPSYDRAFT_47806"/>
<proteinExistence type="predicted"/>
<name>A0A1L9TAR1_9EURO</name>
<dbReference type="EMBL" id="KV878590">
    <property type="protein sequence ID" value="OJJ56518.1"/>
    <property type="molecule type" value="Genomic_DNA"/>
</dbReference>
<evidence type="ECO:0000256" key="1">
    <source>
        <dbReference type="SAM" id="SignalP"/>
    </source>
</evidence>